<dbReference type="RefSeq" id="WP_150455559.1">
    <property type="nucleotide sequence ID" value="NZ_VYKI01000025.1"/>
</dbReference>
<keyword evidence="3" id="KW-1185">Reference proteome</keyword>
<feature type="transmembrane region" description="Helical" evidence="1">
    <location>
        <begin position="20"/>
        <end position="41"/>
    </location>
</feature>
<evidence type="ECO:0000256" key="1">
    <source>
        <dbReference type="SAM" id="Phobius"/>
    </source>
</evidence>
<name>A0ABQ6SXP6_9GAMM</name>
<keyword evidence="1" id="KW-1133">Transmembrane helix</keyword>
<dbReference type="EMBL" id="VYKI01000025">
    <property type="protein sequence ID" value="KAA8995115.1"/>
    <property type="molecule type" value="Genomic_DNA"/>
</dbReference>
<dbReference type="Gene3D" id="3.30.700.10">
    <property type="entry name" value="Glycoprotein, Type 4 Pilin"/>
    <property type="match status" value="1"/>
</dbReference>
<evidence type="ECO:0000313" key="2">
    <source>
        <dbReference type="EMBL" id="KAA8995115.1"/>
    </source>
</evidence>
<protein>
    <recommendedName>
        <fullName evidence="4">Pilin</fullName>
    </recommendedName>
</protein>
<dbReference type="Pfam" id="PF00114">
    <property type="entry name" value="Pilin"/>
    <property type="match status" value="1"/>
</dbReference>
<dbReference type="Proteomes" id="UP000326367">
    <property type="component" value="Unassembled WGS sequence"/>
</dbReference>
<comment type="caution">
    <text evidence="2">The sequence shown here is derived from an EMBL/GenBank/DDBJ whole genome shotgun (WGS) entry which is preliminary data.</text>
</comment>
<accession>A0ABQ6SXP6</accession>
<organism evidence="2 3">
    <name type="scientific">Stenotrophomonas cyclobalanopsidis</name>
    <dbReference type="NCBI Taxonomy" id="2771362"/>
    <lineage>
        <taxon>Bacteria</taxon>
        <taxon>Pseudomonadati</taxon>
        <taxon>Pseudomonadota</taxon>
        <taxon>Gammaproteobacteria</taxon>
        <taxon>Lysobacterales</taxon>
        <taxon>Lysobacteraceae</taxon>
        <taxon>Stenotrophomonas</taxon>
    </lineage>
</organism>
<reference evidence="2 3" key="1">
    <citation type="journal article" date="2020" name="Antonie Van Leeuwenhoek">
        <title>Stenotrophomonas cyclobalanopsidis sp. nov., isolated from the leaf spot disease of Cyclobalanopsis patelliformis.</title>
        <authorList>
            <person name="Bian D.R."/>
            <person name="Xue H."/>
            <person name="Piao C.G."/>
            <person name="Li Y."/>
        </authorList>
    </citation>
    <scope>NUCLEOTIDE SEQUENCE [LARGE SCALE GENOMIC DNA]</scope>
    <source>
        <strain evidence="2 3">TPQG1-4</strain>
    </source>
</reference>
<evidence type="ECO:0000313" key="3">
    <source>
        <dbReference type="Proteomes" id="UP000326367"/>
    </source>
</evidence>
<dbReference type="InterPro" id="IPR001082">
    <property type="entry name" value="Pilin"/>
</dbReference>
<keyword evidence="1" id="KW-0812">Transmembrane</keyword>
<evidence type="ECO:0008006" key="4">
    <source>
        <dbReference type="Google" id="ProtNLM"/>
    </source>
</evidence>
<proteinExistence type="predicted"/>
<keyword evidence="1" id="KW-0472">Membrane</keyword>
<gene>
    <name evidence="2" type="ORF">FJU31_15665</name>
</gene>
<sequence>MRHASTPPADDMQPPRARPWVAFLVAAAWITLYAVILLMPLTRSDSQRARLHATVTSLASVIQAIETSYAEDDLEPGDRHLGLPASAAFCAHLRLHLPHTGHARLSCELQEDARVHGTLVLRRSPHGAWHCEADVADPQLLPAACSAVAFK</sequence>